<dbReference type="InterPro" id="IPR005829">
    <property type="entry name" value="Sugar_transporter_CS"/>
</dbReference>
<reference evidence="7 8" key="1">
    <citation type="submission" date="2022-06" db="EMBL/GenBank/DDBJ databases">
        <title>Genomic Encyclopedia of Archaeal and Bacterial Type Strains, Phase II (KMG-II): from individual species to whole genera.</title>
        <authorList>
            <person name="Goeker M."/>
        </authorList>
    </citation>
    <scope>NUCLEOTIDE SEQUENCE [LARGE SCALE GENOMIC DNA]</scope>
    <source>
        <strain evidence="7 8">DSM 40477</strain>
    </source>
</reference>
<sequence>MNAAVPLRPARARTTLAVVCSAMLLVPITATGAAEALADIGSDLRADLDAAQWVVNAFFLTFAAFMASTGAMADRIGRRRMFAAGLSLFVAAMLGATVAPTIGLLVLARAVAGAGAAAVATSGSALLAHAFPEGPGRARAFALFGTTLGVGLAFGSVIAGAAVSAWGWRGLFGLVAVLLLPSLVATRRLDESRLPVAHGMDWGGAVSFTLSLTAFAFGVVEGPVLGWAHPAVLGAFALCLVLLAAFVVVERRHPAPLVDLSLLAQPRFVALCSMPFLLAFGFVALTIVLPPYLMATLGYTAHGAGLALLLLTGPTLVLPPLTGVLARRLSQRSLLVATLVLVAAGTATLALVPGGSGPVPLAVPLLLIGSGFGISLAILDGAAISSVDSARAGMAAGLFNTVRITGEVVALAVLGALITTLTRTDLAARYGEPVAASATSRLLQGDMVGAVPAGVAPAAFAESATAAYAGALHVALWILSALSLLGAVVVGRLTATRREDGDTKPRLRARPARAI</sequence>
<dbReference type="Gene3D" id="1.20.1720.10">
    <property type="entry name" value="Multidrug resistance protein D"/>
    <property type="match status" value="1"/>
</dbReference>
<feature type="transmembrane region" description="Helical" evidence="5">
    <location>
        <begin position="50"/>
        <end position="69"/>
    </location>
</feature>
<dbReference type="SUPFAM" id="SSF103473">
    <property type="entry name" value="MFS general substrate transporter"/>
    <property type="match status" value="1"/>
</dbReference>
<feature type="transmembrane region" description="Helical" evidence="5">
    <location>
        <begin position="199"/>
        <end position="220"/>
    </location>
</feature>
<feature type="transmembrane region" description="Helical" evidence="5">
    <location>
        <begin position="106"/>
        <end position="128"/>
    </location>
</feature>
<feature type="transmembrane region" description="Helical" evidence="5">
    <location>
        <begin position="226"/>
        <end position="248"/>
    </location>
</feature>
<feature type="transmembrane region" description="Helical" evidence="5">
    <location>
        <begin position="140"/>
        <end position="162"/>
    </location>
</feature>
<feature type="transmembrane region" description="Helical" evidence="5">
    <location>
        <begin position="361"/>
        <end position="383"/>
    </location>
</feature>
<dbReference type="InterPro" id="IPR011701">
    <property type="entry name" value="MFS"/>
</dbReference>
<comment type="subcellular location">
    <subcellularLocation>
        <location evidence="1">Cell membrane</location>
        <topology evidence="1">Multi-pass membrane protein</topology>
    </subcellularLocation>
</comment>
<dbReference type="Gene3D" id="1.20.1250.20">
    <property type="entry name" value="MFS general substrate transporter like domains"/>
    <property type="match status" value="1"/>
</dbReference>
<keyword evidence="2 5" id="KW-0812">Transmembrane</keyword>
<organism evidence="7 8">
    <name type="scientific">Streptoalloteichus tenebrarius (strain ATCC 17920 / DSM 40477 / JCM 4838 / CBS 697.72 / NBRC 16177 / NCIMB 11028 / NRRL B-12390 / A12253. 1 / ISP 5477)</name>
    <name type="common">Streptomyces tenebrarius</name>
    <dbReference type="NCBI Taxonomy" id="1933"/>
    <lineage>
        <taxon>Bacteria</taxon>
        <taxon>Bacillati</taxon>
        <taxon>Actinomycetota</taxon>
        <taxon>Actinomycetes</taxon>
        <taxon>Pseudonocardiales</taxon>
        <taxon>Pseudonocardiaceae</taxon>
        <taxon>Streptoalloteichus</taxon>
    </lineage>
</organism>
<keyword evidence="4 5" id="KW-0472">Membrane</keyword>
<feature type="transmembrane region" description="Helical" evidence="5">
    <location>
        <begin position="268"/>
        <end position="293"/>
    </location>
</feature>
<dbReference type="CDD" id="cd17321">
    <property type="entry name" value="MFS_MMR_MDR_like"/>
    <property type="match status" value="1"/>
</dbReference>
<evidence type="ECO:0000256" key="1">
    <source>
        <dbReference type="ARBA" id="ARBA00004651"/>
    </source>
</evidence>
<evidence type="ECO:0000256" key="2">
    <source>
        <dbReference type="ARBA" id="ARBA00022692"/>
    </source>
</evidence>
<name>A0ABT1I157_STRSD</name>
<feature type="transmembrane region" description="Helical" evidence="5">
    <location>
        <begin position="168"/>
        <end position="187"/>
    </location>
</feature>
<protein>
    <submittedName>
        <fullName evidence="7">Major Facilitator Superfamily protein</fullName>
    </submittedName>
</protein>
<feature type="transmembrane region" description="Helical" evidence="5">
    <location>
        <begin position="299"/>
        <end position="321"/>
    </location>
</feature>
<dbReference type="EMBL" id="JAMTCP010000043">
    <property type="protein sequence ID" value="MCP2261504.1"/>
    <property type="molecule type" value="Genomic_DNA"/>
</dbReference>
<feature type="domain" description="Major facilitator superfamily (MFS) profile" evidence="6">
    <location>
        <begin position="15"/>
        <end position="498"/>
    </location>
</feature>
<dbReference type="PROSITE" id="PS00216">
    <property type="entry name" value="SUGAR_TRANSPORT_1"/>
    <property type="match status" value="1"/>
</dbReference>
<dbReference type="PANTHER" id="PTHR42718">
    <property type="entry name" value="MAJOR FACILITATOR SUPERFAMILY MULTIDRUG TRANSPORTER MFSC"/>
    <property type="match status" value="1"/>
</dbReference>
<evidence type="ECO:0000256" key="5">
    <source>
        <dbReference type="SAM" id="Phobius"/>
    </source>
</evidence>
<comment type="caution">
    <text evidence="7">The sequence shown here is derived from an EMBL/GenBank/DDBJ whole genome shotgun (WGS) entry which is preliminary data.</text>
</comment>
<feature type="transmembrane region" description="Helical" evidence="5">
    <location>
        <begin position="404"/>
        <end position="422"/>
    </location>
</feature>
<dbReference type="Proteomes" id="UP001205311">
    <property type="component" value="Unassembled WGS sequence"/>
</dbReference>
<dbReference type="RefSeq" id="WP_253672396.1">
    <property type="nucleotide sequence ID" value="NZ_JAMTCP010000043.1"/>
</dbReference>
<evidence type="ECO:0000259" key="6">
    <source>
        <dbReference type="PROSITE" id="PS50850"/>
    </source>
</evidence>
<dbReference type="Pfam" id="PF07690">
    <property type="entry name" value="MFS_1"/>
    <property type="match status" value="1"/>
</dbReference>
<feature type="transmembrane region" description="Helical" evidence="5">
    <location>
        <begin position="333"/>
        <end position="355"/>
    </location>
</feature>
<dbReference type="InterPro" id="IPR036259">
    <property type="entry name" value="MFS_trans_sf"/>
</dbReference>
<feature type="transmembrane region" description="Helical" evidence="5">
    <location>
        <begin position="466"/>
        <end position="490"/>
    </location>
</feature>
<evidence type="ECO:0000313" key="8">
    <source>
        <dbReference type="Proteomes" id="UP001205311"/>
    </source>
</evidence>
<feature type="transmembrane region" description="Helical" evidence="5">
    <location>
        <begin position="81"/>
        <end position="100"/>
    </location>
</feature>
<evidence type="ECO:0000256" key="3">
    <source>
        <dbReference type="ARBA" id="ARBA00022989"/>
    </source>
</evidence>
<dbReference type="PROSITE" id="PS50850">
    <property type="entry name" value="MFS"/>
    <property type="match status" value="1"/>
</dbReference>
<keyword evidence="8" id="KW-1185">Reference proteome</keyword>
<proteinExistence type="predicted"/>
<keyword evidence="3 5" id="KW-1133">Transmembrane helix</keyword>
<evidence type="ECO:0000256" key="4">
    <source>
        <dbReference type="ARBA" id="ARBA00023136"/>
    </source>
</evidence>
<dbReference type="PANTHER" id="PTHR42718:SF49">
    <property type="entry name" value="EXPORT PROTEIN"/>
    <property type="match status" value="1"/>
</dbReference>
<evidence type="ECO:0000313" key="7">
    <source>
        <dbReference type="EMBL" id="MCP2261504.1"/>
    </source>
</evidence>
<accession>A0ABT1I157</accession>
<dbReference type="InterPro" id="IPR020846">
    <property type="entry name" value="MFS_dom"/>
</dbReference>
<gene>
    <name evidence="7" type="ORF">LX15_005230</name>
</gene>